<comment type="similarity">
    <text evidence="4">Belongs to the N(4)/N(6)-methyltransferase family.</text>
</comment>
<sequence>MADPWVRKVVIGSCELYLGDCLEVMPSLGSVDHFMMDPPYEEITHTAKSKGGARRDMRADGRKELQELDFAPIDEIRGRVVELGTQCDGWFIAFCTPEGVRPWADEINASPMKYKRACTWIKPDSPPQFNGQGPASGFENFVCAWAGKGHSRWNAGGKRGVYTEMVSPKDRTGGHPTEKPWRLMRELLFDFTRPGDLVADPFAGSGTTLVAAALTGRRAIGIEQNPEYFSLACRRVRKAVLSVQQLGADLLPCVQGDMFQEVEAYG</sequence>
<comment type="catalytic activity">
    <reaction evidence="3">
        <text>a 2'-deoxyadenosine in DNA + S-adenosyl-L-methionine = an N(6)-methyl-2'-deoxyadenosine in DNA + S-adenosyl-L-homocysteine + H(+)</text>
        <dbReference type="Rhea" id="RHEA:15197"/>
        <dbReference type="Rhea" id="RHEA-COMP:12418"/>
        <dbReference type="Rhea" id="RHEA-COMP:12419"/>
        <dbReference type="ChEBI" id="CHEBI:15378"/>
        <dbReference type="ChEBI" id="CHEBI:57856"/>
        <dbReference type="ChEBI" id="CHEBI:59789"/>
        <dbReference type="ChEBI" id="CHEBI:90615"/>
        <dbReference type="ChEBI" id="CHEBI:90616"/>
        <dbReference type="EC" id="2.1.1.72"/>
    </reaction>
</comment>
<dbReference type="EMBL" id="JAHVJA010000001">
    <property type="protein sequence ID" value="MBY6138543.1"/>
    <property type="molecule type" value="Genomic_DNA"/>
</dbReference>
<dbReference type="Pfam" id="PF01555">
    <property type="entry name" value="N6_N4_Mtase"/>
    <property type="match status" value="1"/>
</dbReference>
<dbReference type="Gene3D" id="3.40.50.150">
    <property type="entry name" value="Vaccinia Virus protein VP39"/>
    <property type="match status" value="1"/>
</dbReference>
<evidence type="ECO:0000313" key="6">
    <source>
        <dbReference type="EMBL" id="MBY6138543.1"/>
    </source>
</evidence>
<keyword evidence="7" id="KW-1185">Reference proteome</keyword>
<dbReference type="EC" id="2.1.1.-" evidence="4"/>
<reference evidence="6 7" key="1">
    <citation type="submission" date="2021-06" db="EMBL/GenBank/DDBJ databases">
        <title>50 bacteria genomes isolated from Dapeng, Shenzhen, China.</title>
        <authorList>
            <person name="Zheng W."/>
            <person name="Yu S."/>
            <person name="Huang Y."/>
        </authorList>
    </citation>
    <scope>NUCLEOTIDE SEQUENCE [LARGE SCALE GENOMIC DNA]</scope>
    <source>
        <strain evidence="6 7">DP1N14-2</strain>
    </source>
</reference>
<evidence type="ECO:0000256" key="4">
    <source>
        <dbReference type="RuleBase" id="RU362026"/>
    </source>
</evidence>
<keyword evidence="2" id="KW-0808">Transferase</keyword>
<dbReference type="InterPro" id="IPR002941">
    <property type="entry name" value="DNA_methylase_N4/N6"/>
</dbReference>
<proteinExistence type="inferred from homology"/>
<accession>A0ABS7NBG6</accession>
<evidence type="ECO:0000313" key="7">
    <source>
        <dbReference type="Proteomes" id="UP000766629"/>
    </source>
</evidence>
<dbReference type="SUPFAM" id="SSF53335">
    <property type="entry name" value="S-adenosyl-L-methionine-dependent methyltransferases"/>
    <property type="match status" value="1"/>
</dbReference>
<keyword evidence="1" id="KW-0489">Methyltransferase</keyword>
<evidence type="ECO:0000256" key="2">
    <source>
        <dbReference type="ARBA" id="ARBA00022679"/>
    </source>
</evidence>
<dbReference type="RefSeq" id="WP_222507355.1">
    <property type="nucleotide sequence ID" value="NZ_JAHVJA010000001.1"/>
</dbReference>
<protein>
    <recommendedName>
        <fullName evidence="4">Methyltransferase</fullName>
        <ecNumber evidence="4">2.1.1.-</ecNumber>
    </recommendedName>
</protein>
<organism evidence="6 7">
    <name type="scientific">Leisingera daeponensis</name>
    <dbReference type="NCBI Taxonomy" id="405746"/>
    <lineage>
        <taxon>Bacteria</taxon>
        <taxon>Pseudomonadati</taxon>
        <taxon>Pseudomonadota</taxon>
        <taxon>Alphaproteobacteria</taxon>
        <taxon>Rhodobacterales</taxon>
        <taxon>Roseobacteraceae</taxon>
        <taxon>Leisingera</taxon>
    </lineage>
</organism>
<name>A0ABS7NBG6_9RHOB</name>
<comment type="caution">
    <text evidence="6">The sequence shown here is derived from an EMBL/GenBank/DDBJ whole genome shotgun (WGS) entry which is preliminary data.</text>
</comment>
<evidence type="ECO:0000256" key="3">
    <source>
        <dbReference type="ARBA" id="ARBA00047942"/>
    </source>
</evidence>
<dbReference type="PANTHER" id="PTHR13370:SF3">
    <property type="entry name" value="TRNA (GUANINE(10)-N2)-METHYLTRANSFERASE HOMOLOG"/>
    <property type="match status" value="1"/>
</dbReference>
<gene>
    <name evidence="6" type="ORF">KUV26_03765</name>
</gene>
<dbReference type="PANTHER" id="PTHR13370">
    <property type="entry name" value="RNA METHYLASE-RELATED"/>
    <property type="match status" value="1"/>
</dbReference>
<dbReference type="InterPro" id="IPR001091">
    <property type="entry name" value="RM_Methyltransferase"/>
</dbReference>
<dbReference type="PRINTS" id="PR00508">
    <property type="entry name" value="S21N4MTFRASE"/>
</dbReference>
<dbReference type="Proteomes" id="UP000766629">
    <property type="component" value="Unassembled WGS sequence"/>
</dbReference>
<evidence type="ECO:0000259" key="5">
    <source>
        <dbReference type="Pfam" id="PF01555"/>
    </source>
</evidence>
<evidence type="ECO:0000256" key="1">
    <source>
        <dbReference type="ARBA" id="ARBA00022603"/>
    </source>
</evidence>
<dbReference type="InterPro" id="IPR029063">
    <property type="entry name" value="SAM-dependent_MTases_sf"/>
</dbReference>
<feature type="domain" description="DNA methylase N-4/N-6" evidence="5">
    <location>
        <begin position="31"/>
        <end position="232"/>
    </location>
</feature>